<accession>A0A5K1HI12</accession>
<protein>
    <recommendedName>
        <fullName evidence="2">Peptidase C1A papain C-terminal domain-containing protein</fullName>
    </recommendedName>
</protein>
<feature type="domain" description="Peptidase C1A papain C-terminal" evidence="2">
    <location>
        <begin position="9"/>
        <end position="107"/>
    </location>
</feature>
<gene>
    <name evidence="3" type="ORF">NYM_LOCUS30232</name>
</gene>
<dbReference type="Pfam" id="PF00112">
    <property type="entry name" value="Peptidase_C1"/>
    <property type="match status" value="1"/>
</dbReference>
<dbReference type="PANTHER" id="PTHR12411">
    <property type="entry name" value="CYSTEINE PROTEASE FAMILY C1-RELATED"/>
    <property type="match status" value="1"/>
</dbReference>
<dbReference type="InterPro" id="IPR013128">
    <property type="entry name" value="Peptidase_C1A"/>
</dbReference>
<dbReference type="Gene3D" id="3.90.70.10">
    <property type="entry name" value="Cysteine proteinases"/>
    <property type="match status" value="1"/>
</dbReference>
<evidence type="ECO:0000259" key="2">
    <source>
        <dbReference type="Pfam" id="PF00112"/>
    </source>
</evidence>
<evidence type="ECO:0000313" key="3">
    <source>
        <dbReference type="EMBL" id="VVW88921.1"/>
    </source>
</evidence>
<sequence>MQPSTKVKIYGIKSFGTVLGEQAMMEEVRERGPITCTFNITRASSTTREESSRTTGTRTANHHVSITGWGVENGVKYWRGRNSWGSYWGEGGDFRIVRGANYLNAEGNCSWAVPLDTGRRT</sequence>
<dbReference type="EMBL" id="LR722174">
    <property type="protein sequence ID" value="VVW88921.1"/>
    <property type="molecule type" value="Genomic_DNA"/>
</dbReference>
<dbReference type="InterPro" id="IPR000668">
    <property type="entry name" value="Peptidase_C1A_C"/>
</dbReference>
<comment type="similarity">
    <text evidence="1">Belongs to the peptidase C1 family.</text>
</comment>
<dbReference type="InterPro" id="IPR038765">
    <property type="entry name" value="Papain-like_cys_pep_sf"/>
</dbReference>
<dbReference type="AlphaFoldDB" id="A0A5K1HI12"/>
<dbReference type="SUPFAM" id="SSF54001">
    <property type="entry name" value="Cysteine proteinases"/>
    <property type="match status" value="1"/>
</dbReference>
<name>A0A5K1HI12_9MAGN</name>
<organism evidence="3">
    <name type="scientific">Nymphaea colorata</name>
    <name type="common">pocket water lily</name>
    <dbReference type="NCBI Taxonomy" id="210225"/>
    <lineage>
        <taxon>Eukaryota</taxon>
        <taxon>Viridiplantae</taxon>
        <taxon>Streptophyta</taxon>
        <taxon>Embryophyta</taxon>
        <taxon>Tracheophyta</taxon>
        <taxon>Spermatophyta</taxon>
        <taxon>Magnoliopsida</taxon>
        <taxon>Nymphaeales</taxon>
        <taxon>Nymphaeaceae</taxon>
        <taxon>Nymphaea</taxon>
    </lineage>
</organism>
<reference evidence="3" key="1">
    <citation type="submission" date="2019-09" db="EMBL/GenBank/DDBJ databases">
        <authorList>
            <person name="Zhang L."/>
        </authorList>
    </citation>
    <scope>NUCLEOTIDE SEQUENCE</scope>
</reference>
<dbReference type="GO" id="GO:0008234">
    <property type="term" value="F:cysteine-type peptidase activity"/>
    <property type="evidence" value="ECO:0007669"/>
    <property type="project" value="InterPro"/>
</dbReference>
<dbReference type="GO" id="GO:0006508">
    <property type="term" value="P:proteolysis"/>
    <property type="evidence" value="ECO:0007669"/>
    <property type="project" value="InterPro"/>
</dbReference>
<proteinExistence type="inferred from homology"/>
<evidence type="ECO:0000256" key="1">
    <source>
        <dbReference type="ARBA" id="ARBA00008455"/>
    </source>
</evidence>